<protein>
    <submittedName>
        <fullName evidence="4">Thioredoxin reductase</fullName>
    </submittedName>
</protein>
<dbReference type="PRINTS" id="PR00469">
    <property type="entry name" value="PNDRDTASEII"/>
</dbReference>
<evidence type="ECO:0000256" key="1">
    <source>
        <dbReference type="ARBA" id="ARBA00022630"/>
    </source>
</evidence>
<dbReference type="InterPro" id="IPR023753">
    <property type="entry name" value="FAD/NAD-binding_dom"/>
</dbReference>
<keyword evidence="2" id="KW-0560">Oxidoreductase</keyword>
<dbReference type="GO" id="GO:0016491">
    <property type="term" value="F:oxidoreductase activity"/>
    <property type="evidence" value="ECO:0007669"/>
    <property type="project" value="UniProtKB-KW"/>
</dbReference>
<sequence length="279" mass="30432">MDYDLIVVGFGPAGIAAGLNASIRKKKVLIIGKKSKAIEKSPSIKNYLGFKDLEGKDLYQRFIDHIKEYPVEIMDKKIKAVYALGDYFSVDLGDKMLTSKTCILASGVDMGKSIEGEDKFFAKGISYCATCDASLYKGKKVVLVGLNDEAIDEANFINKLAKETIFINPKNEDLKLDSGIKIINKKPKDFIGDMKASSLILEDGEKIEADGFFIIKNSSKPQSLAPSVKIENGHIKVDSNMQTNIKGLFACGDIVGRPYQINKAVGQGQIAGLNAASYK</sequence>
<dbReference type="EMBL" id="PNHP01000005">
    <property type="protein sequence ID" value="PMC81011.1"/>
    <property type="molecule type" value="Genomic_DNA"/>
</dbReference>
<dbReference type="Proteomes" id="UP000235658">
    <property type="component" value="Unassembled WGS sequence"/>
</dbReference>
<reference evidence="4 5" key="1">
    <citation type="submission" date="2017-09" db="EMBL/GenBank/DDBJ databases">
        <title>Bacterial strain isolated from the female urinary microbiota.</title>
        <authorList>
            <person name="Thomas-White K."/>
            <person name="Kumar N."/>
            <person name="Forster S."/>
            <person name="Putonti C."/>
            <person name="Lawley T."/>
            <person name="Wolfe A.J."/>
        </authorList>
    </citation>
    <scope>NUCLEOTIDE SEQUENCE [LARGE SCALE GENOMIC DNA]</scope>
    <source>
        <strain evidence="4 5">UMB0204</strain>
    </source>
</reference>
<comment type="caution">
    <text evidence="4">The sequence shown here is derived from an EMBL/GenBank/DDBJ whole genome shotgun (WGS) entry which is preliminary data.</text>
</comment>
<dbReference type="PRINTS" id="PR00368">
    <property type="entry name" value="FADPNR"/>
</dbReference>
<evidence type="ECO:0000259" key="3">
    <source>
        <dbReference type="Pfam" id="PF07992"/>
    </source>
</evidence>
<dbReference type="GeneID" id="84579004"/>
<dbReference type="SUPFAM" id="SSF51905">
    <property type="entry name" value="FAD/NAD(P)-binding domain"/>
    <property type="match status" value="1"/>
</dbReference>
<dbReference type="InterPro" id="IPR050097">
    <property type="entry name" value="Ferredoxin-NADP_redctase_2"/>
</dbReference>
<proteinExistence type="predicted"/>
<keyword evidence="1" id="KW-0285">Flavoprotein</keyword>
<dbReference type="RefSeq" id="WP_102198333.1">
    <property type="nucleotide sequence ID" value="NZ_PNHP01000005.1"/>
</dbReference>
<dbReference type="Gene3D" id="3.50.50.60">
    <property type="entry name" value="FAD/NAD(P)-binding domain"/>
    <property type="match status" value="2"/>
</dbReference>
<feature type="domain" description="FAD/NAD(P)-binding" evidence="3">
    <location>
        <begin position="3"/>
        <end position="268"/>
    </location>
</feature>
<evidence type="ECO:0000313" key="4">
    <source>
        <dbReference type="EMBL" id="PMC81011.1"/>
    </source>
</evidence>
<accession>A0A2N6UHC9</accession>
<evidence type="ECO:0000256" key="2">
    <source>
        <dbReference type="ARBA" id="ARBA00023002"/>
    </source>
</evidence>
<name>A0A2N6UHC9_9FIRM</name>
<dbReference type="Pfam" id="PF07992">
    <property type="entry name" value="Pyr_redox_2"/>
    <property type="match status" value="1"/>
</dbReference>
<organism evidence="4 5">
    <name type="scientific">Anaerococcus hydrogenalis</name>
    <dbReference type="NCBI Taxonomy" id="33029"/>
    <lineage>
        <taxon>Bacteria</taxon>
        <taxon>Bacillati</taxon>
        <taxon>Bacillota</taxon>
        <taxon>Tissierellia</taxon>
        <taxon>Tissierellales</taxon>
        <taxon>Peptoniphilaceae</taxon>
        <taxon>Anaerococcus</taxon>
    </lineage>
</organism>
<dbReference type="AlphaFoldDB" id="A0A2N6UHC9"/>
<evidence type="ECO:0000313" key="5">
    <source>
        <dbReference type="Proteomes" id="UP000235658"/>
    </source>
</evidence>
<dbReference type="InterPro" id="IPR036188">
    <property type="entry name" value="FAD/NAD-bd_sf"/>
</dbReference>
<dbReference type="PANTHER" id="PTHR48105">
    <property type="entry name" value="THIOREDOXIN REDUCTASE 1-RELATED-RELATED"/>
    <property type="match status" value="1"/>
</dbReference>
<gene>
    <name evidence="4" type="ORF">CJ192_07380</name>
</gene>